<evidence type="ECO:0000313" key="2">
    <source>
        <dbReference type="Proteomes" id="UP000053259"/>
    </source>
</evidence>
<dbReference type="InParanoid" id="A0A0D1YDU1"/>
<evidence type="ECO:0000313" key="1">
    <source>
        <dbReference type="EMBL" id="KIV98901.1"/>
    </source>
</evidence>
<name>A0A0D1YDU1_9PEZI</name>
<protein>
    <submittedName>
        <fullName evidence="1">Uncharacterized protein</fullName>
    </submittedName>
</protein>
<proteinExistence type="predicted"/>
<dbReference type="VEuPathDB" id="FungiDB:PV09_09347"/>
<sequence>MRTVPTKLHKELIDNPDLLLTQSDVPVLVIDGPLDLIVDSIASKAELNDEQRKIRKAGSGGTVQEVETRSEVPKPISYSFILSADRSHRPHLPYILAMNIFGAGLVLARAHGFDIGKHTENLALDACTEDQLDPCVCFCSAEQTRPDENKTHPL</sequence>
<dbReference type="AlphaFoldDB" id="A0A0D1YDU1"/>
<reference evidence="1 2" key="1">
    <citation type="submission" date="2015-01" db="EMBL/GenBank/DDBJ databases">
        <title>The Genome Sequence of Ochroconis gallopava CBS43764.</title>
        <authorList>
            <consortium name="The Broad Institute Genomics Platform"/>
            <person name="Cuomo C."/>
            <person name="de Hoog S."/>
            <person name="Gorbushina A."/>
            <person name="Stielow B."/>
            <person name="Teixiera M."/>
            <person name="Abouelleil A."/>
            <person name="Chapman S.B."/>
            <person name="Priest M."/>
            <person name="Young S.K."/>
            <person name="Wortman J."/>
            <person name="Nusbaum C."/>
            <person name="Birren B."/>
        </authorList>
    </citation>
    <scope>NUCLEOTIDE SEQUENCE [LARGE SCALE GENOMIC DNA]</scope>
    <source>
        <strain evidence="1 2">CBS 43764</strain>
    </source>
</reference>
<accession>A0A0D1YDU1</accession>
<dbReference type="Proteomes" id="UP000053259">
    <property type="component" value="Unassembled WGS sequence"/>
</dbReference>
<dbReference type="RefSeq" id="XP_016208771.1">
    <property type="nucleotide sequence ID" value="XM_016363392.1"/>
</dbReference>
<organism evidence="1 2">
    <name type="scientific">Verruconis gallopava</name>
    <dbReference type="NCBI Taxonomy" id="253628"/>
    <lineage>
        <taxon>Eukaryota</taxon>
        <taxon>Fungi</taxon>
        <taxon>Dikarya</taxon>
        <taxon>Ascomycota</taxon>
        <taxon>Pezizomycotina</taxon>
        <taxon>Dothideomycetes</taxon>
        <taxon>Pleosporomycetidae</taxon>
        <taxon>Venturiales</taxon>
        <taxon>Sympoventuriaceae</taxon>
        <taxon>Verruconis</taxon>
    </lineage>
</organism>
<dbReference type="EMBL" id="KN847591">
    <property type="protein sequence ID" value="KIV98901.1"/>
    <property type="molecule type" value="Genomic_DNA"/>
</dbReference>
<dbReference type="HOGENOM" id="CLU_1705616_0_0_1"/>
<gene>
    <name evidence="1" type="ORF">PV09_09347</name>
</gene>
<dbReference type="GeneID" id="27317320"/>
<keyword evidence="2" id="KW-1185">Reference proteome</keyword>